<evidence type="ECO:0000313" key="3">
    <source>
        <dbReference type="EMBL" id="KAA6382957.1"/>
    </source>
</evidence>
<evidence type="ECO:0000313" key="4">
    <source>
        <dbReference type="Proteomes" id="UP000324800"/>
    </source>
</evidence>
<gene>
    <name evidence="3" type="ORF">EZS28_021517</name>
</gene>
<evidence type="ECO:0000256" key="2">
    <source>
        <dbReference type="SAM" id="MobiDB-lite"/>
    </source>
</evidence>
<dbReference type="EMBL" id="SNRW01006498">
    <property type="protein sequence ID" value="KAA6382957.1"/>
    <property type="molecule type" value="Genomic_DNA"/>
</dbReference>
<evidence type="ECO:0000256" key="1">
    <source>
        <dbReference type="SAM" id="Coils"/>
    </source>
</evidence>
<comment type="caution">
    <text evidence="3">The sequence shown here is derived from an EMBL/GenBank/DDBJ whole genome shotgun (WGS) entry which is preliminary data.</text>
</comment>
<proteinExistence type="predicted"/>
<dbReference type="AlphaFoldDB" id="A0A5J4VJY6"/>
<feature type="region of interest" description="Disordered" evidence="2">
    <location>
        <begin position="1"/>
        <end position="62"/>
    </location>
</feature>
<feature type="compositionally biased region" description="Basic and acidic residues" evidence="2">
    <location>
        <begin position="1"/>
        <end position="15"/>
    </location>
</feature>
<keyword evidence="1" id="KW-0175">Coiled coil</keyword>
<feature type="coiled-coil region" evidence="1">
    <location>
        <begin position="180"/>
        <end position="207"/>
    </location>
</feature>
<sequence>MNKNDKEQQIIQKDKPTKKKKKATKRKRLKINSEDEYIDSSIPSDDSKEIDSQEQNNDSKPEVIHIQDELNPILEKILSGDFYLDRQKAPNVSFYGQFQFIIEKRMIYWSKLRLFETFKKLFPFIQLSQAQFYTKTENLIEPSQRTDLCNLCFEADQIFFIMQIRKISFEELKLDDQNKLIRWKDHIQQSQHQQEQLQQQINNLALHEATFQIDYKENFTLAVNQDQTNNNFFDKAPVTCISAVVHKGVGYKKAEKKVITILSSVLNHTGAFSLLCIKRMFESSFMKDIDSVHYWSDRGPHFRNKGLIWSLLNDSTPLIPNVSFEINFSVPYHGKGLPDGVFATYVQGLEHNMPLGGIKSLSSLAHELHFLTLQQAALHNDESREHEIIIFDVDRFETSADYLIMDGFKKFLNFIVVDDEIVGRPLTGISDIGEQNFAMNSRSRKVKGTPKRSTVLIVDE</sequence>
<feature type="compositionally biased region" description="Basic residues" evidence="2">
    <location>
        <begin position="16"/>
        <end position="30"/>
    </location>
</feature>
<reference evidence="3 4" key="1">
    <citation type="submission" date="2019-03" db="EMBL/GenBank/DDBJ databases">
        <title>Single cell metagenomics reveals metabolic interactions within the superorganism composed of flagellate Streblomastix strix and complex community of Bacteroidetes bacteria on its surface.</title>
        <authorList>
            <person name="Treitli S.C."/>
            <person name="Kolisko M."/>
            <person name="Husnik F."/>
            <person name="Keeling P."/>
            <person name="Hampl V."/>
        </authorList>
    </citation>
    <scope>NUCLEOTIDE SEQUENCE [LARGE SCALE GENOMIC DNA]</scope>
    <source>
        <strain evidence="3">ST1C</strain>
    </source>
</reference>
<name>A0A5J4VJY6_9EUKA</name>
<organism evidence="3 4">
    <name type="scientific">Streblomastix strix</name>
    <dbReference type="NCBI Taxonomy" id="222440"/>
    <lineage>
        <taxon>Eukaryota</taxon>
        <taxon>Metamonada</taxon>
        <taxon>Preaxostyla</taxon>
        <taxon>Oxymonadida</taxon>
        <taxon>Streblomastigidae</taxon>
        <taxon>Streblomastix</taxon>
    </lineage>
</organism>
<protein>
    <submittedName>
        <fullName evidence="3">Uncharacterized protein</fullName>
    </submittedName>
</protein>
<feature type="compositionally biased region" description="Basic and acidic residues" evidence="2">
    <location>
        <begin position="45"/>
        <end position="62"/>
    </location>
</feature>
<accession>A0A5J4VJY6</accession>
<dbReference type="Proteomes" id="UP000324800">
    <property type="component" value="Unassembled WGS sequence"/>
</dbReference>